<dbReference type="HOGENOM" id="CLU_087843_3_3_9"/>
<keyword evidence="9" id="KW-1185">Reference proteome</keyword>
<reference evidence="8 9" key="1">
    <citation type="journal article" date="2010" name="Stand. Genomic Sci.">
        <title>Complete genome sequence of Acetohalobium arabaticum type strain (Z-7288).</title>
        <authorList>
            <person name="Sikorski J."/>
            <person name="Lapidus A."/>
            <person name="Chertkov O."/>
            <person name="Lucas S."/>
            <person name="Copeland A."/>
            <person name="Glavina Del Rio T."/>
            <person name="Nolan M."/>
            <person name="Tice H."/>
            <person name="Cheng J.F."/>
            <person name="Han C."/>
            <person name="Brambilla E."/>
            <person name="Pitluck S."/>
            <person name="Liolios K."/>
            <person name="Ivanova N."/>
            <person name="Mavromatis K."/>
            <person name="Mikhailova N."/>
            <person name="Pati A."/>
            <person name="Bruce D."/>
            <person name="Detter C."/>
            <person name="Tapia R."/>
            <person name="Goodwin L."/>
            <person name="Chen A."/>
            <person name="Palaniappan K."/>
            <person name="Land M."/>
            <person name="Hauser L."/>
            <person name="Chang Y.J."/>
            <person name="Jeffries C.D."/>
            <person name="Rohde M."/>
            <person name="Goker M."/>
            <person name="Spring S."/>
            <person name="Woyke T."/>
            <person name="Bristow J."/>
            <person name="Eisen J.A."/>
            <person name="Markowitz V."/>
            <person name="Hugenholtz P."/>
            <person name="Kyrpides N.C."/>
            <person name="Klenk H.P."/>
        </authorList>
    </citation>
    <scope>NUCLEOTIDE SEQUENCE [LARGE SCALE GENOMIC DNA]</scope>
    <source>
        <strain evidence="9">ATCC 49924 / DSM 5501 / Z-7288</strain>
    </source>
</reference>
<name>D9QRV3_ACEAZ</name>
<dbReference type="NCBIfam" id="TIGR01951">
    <property type="entry name" value="nusB"/>
    <property type="match status" value="1"/>
</dbReference>
<evidence type="ECO:0000313" key="9">
    <source>
        <dbReference type="Proteomes" id="UP000001661"/>
    </source>
</evidence>
<evidence type="ECO:0000256" key="3">
    <source>
        <dbReference type="ARBA" id="ARBA00022884"/>
    </source>
</evidence>
<dbReference type="KEGG" id="aar:Acear_1739"/>
<keyword evidence="2 6" id="KW-0889">Transcription antitermination</keyword>
<dbReference type="SUPFAM" id="SSF48013">
    <property type="entry name" value="NusB-like"/>
    <property type="match status" value="1"/>
</dbReference>
<dbReference type="RefSeq" id="WP_013278689.1">
    <property type="nucleotide sequence ID" value="NC_014378.1"/>
</dbReference>
<dbReference type="PANTHER" id="PTHR11078">
    <property type="entry name" value="N UTILIZATION SUBSTANCE PROTEIN B-RELATED"/>
    <property type="match status" value="1"/>
</dbReference>
<comment type="similarity">
    <text evidence="1 6">Belongs to the NusB family.</text>
</comment>
<organism evidence="8 9">
    <name type="scientific">Acetohalobium arabaticum (strain ATCC 49924 / DSM 5501 / Z-7288)</name>
    <dbReference type="NCBI Taxonomy" id="574087"/>
    <lineage>
        <taxon>Bacteria</taxon>
        <taxon>Bacillati</taxon>
        <taxon>Bacillota</taxon>
        <taxon>Clostridia</taxon>
        <taxon>Halanaerobiales</taxon>
        <taxon>Halobacteroidaceae</taxon>
        <taxon>Acetohalobium</taxon>
    </lineage>
</organism>
<dbReference type="eggNOG" id="COG0781">
    <property type="taxonomic scope" value="Bacteria"/>
</dbReference>
<dbReference type="GO" id="GO:0003723">
    <property type="term" value="F:RNA binding"/>
    <property type="evidence" value="ECO:0007669"/>
    <property type="project" value="UniProtKB-UniRule"/>
</dbReference>
<dbReference type="PANTHER" id="PTHR11078:SF3">
    <property type="entry name" value="ANTITERMINATION NUSB DOMAIN-CONTAINING PROTEIN"/>
    <property type="match status" value="1"/>
</dbReference>
<dbReference type="InterPro" id="IPR035926">
    <property type="entry name" value="NusB-like_sf"/>
</dbReference>
<keyword evidence="3 6" id="KW-0694">RNA-binding</keyword>
<dbReference type="InterPro" id="IPR011605">
    <property type="entry name" value="NusB_fam"/>
</dbReference>
<dbReference type="EMBL" id="CP002105">
    <property type="protein sequence ID" value="ADL13244.1"/>
    <property type="molecule type" value="Genomic_DNA"/>
</dbReference>
<keyword evidence="5 6" id="KW-0804">Transcription</keyword>
<accession>D9QRV3</accession>
<dbReference type="InterPro" id="IPR006027">
    <property type="entry name" value="NusB_RsmB_TIM44"/>
</dbReference>
<dbReference type="Gene3D" id="1.10.940.10">
    <property type="entry name" value="NusB-like"/>
    <property type="match status" value="1"/>
</dbReference>
<gene>
    <name evidence="6" type="primary">nusB</name>
    <name evidence="8" type="ordered locus">Acear_1739</name>
</gene>
<comment type="function">
    <text evidence="6">Involved in transcription antitermination. Required for transcription of ribosomal RNA (rRNA) genes. Binds specifically to the boxA antiterminator sequence of the ribosomal RNA (rrn) operons.</text>
</comment>
<proteinExistence type="inferred from homology"/>
<feature type="domain" description="NusB/RsmB/TIM44" evidence="7">
    <location>
        <begin position="8"/>
        <end position="133"/>
    </location>
</feature>
<dbReference type="AlphaFoldDB" id="D9QRV3"/>
<evidence type="ECO:0000313" key="8">
    <source>
        <dbReference type="EMBL" id="ADL13244.1"/>
    </source>
</evidence>
<dbReference type="GO" id="GO:0006353">
    <property type="term" value="P:DNA-templated transcription termination"/>
    <property type="evidence" value="ECO:0007669"/>
    <property type="project" value="UniProtKB-UniRule"/>
</dbReference>
<evidence type="ECO:0000256" key="5">
    <source>
        <dbReference type="ARBA" id="ARBA00023163"/>
    </source>
</evidence>
<dbReference type="HAMAP" id="MF_00073">
    <property type="entry name" value="NusB"/>
    <property type="match status" value="1"/>
</dbReference>
<evidence type="ECO:0000256" key="6">
    <source>
        <dbReference type="HAMAP-Rule" id="MF_00073"/>
    </source>
</evidence>
<protein>
    <recommendedName>
        <fullName evidence="6">Transcription antitermination protein NusB</fullName>
    </recommendedName>
    <alternativeName>
        <fullName evidence="6">Antitermination factor NusB</fullName>
    </alternativeName>
</protein>
<evidence type="ECO:0000259" key="7">
    <source>
        <dbReference type="Pfam" id="PF01029"/>
    </source>
</evidence>
<dbReference type="Proteomes" id="UP000001661">
    <property type="component" value="Chromosome"/>
</dbReference>
<dbReference type="GO" id="GO:0031564">
    <property type="term" value="P:transcription antitermination"/>
    <property type="evidence" value="ECO:0007669"/>
    <property type="project" value="UniProtKB-KW"/>
</dbReference>
<dbReference type="STRING" id="574087.Acear_1739"/>
<dbReference type="GO" id="GO:0005829">
    <property type="term" value="C:cytosol"/>
    <property type="evidence" value="ECO:0007669"/>
    <property type="project" value="TreeGrafter"/>
</dbReference>
<keyword evidence="4 6" id="KW-0805">Transcription regulation</keyword>
<dbReference type="OrthoDB" id="9811381at2"/>
<evidence type="ECO:0000256" key="1">
    <source>
        <dbReference type="ARBA" id="ARBA00005952"/>
    </source>
</evidence>
<sequence length="138" mass="15921">MTDRYSRHEARKIAVQTLYQIDINDEGLEKNLEMLTNRIEGLELEDTFLEEIITGTYQNLSEIDKELNESAEGWKVSRMGKVDRNILRLAIYEILYVDDIPIEVSIDEAVELAKEFIADKSPKFINGVLGRVVSKQEE</sequence>
<evidence type="ECO:0000256" key="4">
    <source>
        <dbReference type="ARBA" id="ARBA00023015"/>
    </source>
</evidence>
<evidence type="ECO:0000256" key="2">
    <source>
        <dbReference type="ARBA" id="ARBA00022814"/>
    </source>
</evidence>
<dbReference type="Pfam" id="PF01029">
    <property type="entry name" value="NusB"/>
    <property type="match status" value="1"/>
</dbReference>